<dbReference type="AlphaFoldDB" id="A0AAD2G6H8"/>
<keyword evidence="3" id="KW-1185">Reference proteome</keyword>
<dbReference type="Proteomes" id="UP001295423">
    <property type="component" value="Unassembled WGS sequence"/>
</dbReference>
<feature type="compositionally biased region" description="Polar residues" evidence="1">
    <location>
        <begin position="283"/>
        <end position="299"/>
    </location>
</feature>
<reference evidence="2" key="1">
    <citation type="submission" date="2023-08" db="EMBL/GenBank/DDBJ databases">
        <authorList>
            <person name="Audoor S."/>
            <person name="Bilcke G."/>
        </authorList>
    </citation>
    <scope>NUCLEOTIDE SEQUENCE</scope>
</reference>
<gene>
    <name evidence="2" type="ORF">CYCCA115_LOCUS20099</name>
</gene>
<sequence length="299" mass="33887">MAYNYQGQQGGNTTHASIILNHILDTLADVLKNAEETIRFLPLSDSAYKKSKQWIRIEADLRRLIPDYRSLSKYLDMSFGNMSYASTSNKPGEKKLRTRMRVGFEVKVAAGTIRQYLHGQLRPQGYSAGCYKSVLQFGDIEKVGALCFNPKEINIRAMEKELIWHFDWKIVIGLRYEWVNIPYNGRNFPWCAVTHYISDWKAAQNRTISVKAVGLVKDENLTMILKHKDFVELTQAKYCPVEIPGMLKQATTKAFGPHTCLSMFLSIEAQPVHDKKVAAAEVNSDSDSNGKTSLTSLLK</sequence>
<comment type="caution">
    <text evidence="2">The sequence shown here is derived from an EMBL/GenBank/DDBJ whole genome shotgun (WGS) entry which is preliminary data.</text>
</comment>
<name>A0AAD2G6H8_9STRA</name>
<evidence type="ECO:0000313" key="3">
    <source>
        <dbReference type="Proteomes" id="UP001295423"/>
    </source>
</evidence>
<evidence type="ECO:0000313" key="2">
    <source>
        <dbReference type="EMBL" id="CAJ1963299.1"/>
    </source>
</evidence>
<proteinExistence type="predicted"/>
<protein>
    <submittedName>
        <fullName evidence="2">Uncharacterized protein</fullName>
    </submittedName>
</protein>
<accession>A0AAD2G6H8</accession>
<evidence type="ECO:0000256" key="1">
    <source>
        <dbReference type="SAM" id="MobiDB-lite"/>
    </source>
</evidence>
<feature type="region of interest" description="Disordered" evidence="1">
    <location>
        <begin position="280"/>
        <end position="299"/>
    </location>
</feature>
<dbReference type="EMBL" id="CAKOGP040002136">
    <property type="protein sequence ID" value="CAJ1963299.1"/>
    <property type="molecule type" value="Genomic_DNA"/>
</dbReference>
<organism evidence="2 3">
    <name type="scientific">Cylindrotheca closterium</name>
    <dbReference type="NCBI Taxonomy" id="2856"/>
    <lineage>
        <taxon>Eukaryota</taxon>
        <taxon>Sar</taxon>
        <taxon>Stramenopiles</taxon>
        <taxon>Ochrophyta</taxon>
        <taxon>Bacillariophyta</taxon>
        <taxon>Bacillariophyceae</taxon>
        <taxon>Bacillariophycidae</taxon>
        <taxon>Bacillariales</taxon>
        <taxon>Bacillariaceae</taxon>
        <taxon>Cylindrotheca</taxon>
    </lineage>
</organism>